<feature type="transmembrane region" description="Helical" evidence="1">
    <location>
        <begin position="87"/>
        <end position="120"/>
    </location>
</feature>
<keyword evidence="1" id="KW-1133">Transmembrane helix</keyword>
<evidence type="ECO:0000259" key="2">
    <source>
        <dbReference type="Pfam" id="PF13273"/>
    </source>
</evidence>
<dbReference type="Pfam" id="PF13273">
    <property type="entry name" value="DUF4064"/>
    <property type="match status" value="1"/>
</dbReference>
<dbReference type="Proteomes" id="UP001596227">
    <property type="component" value="Unassembled WGS sequence"/>
</dbReference>
<protein>
    <submittedName>
        <fullName evidence="3">DUF4064 domain-containing protein</fullName>
    </submittedName>
</protein>
<evidence type="ECO:0000256" key="1">
    <source>
        <dbReference type="SAM" id="Phobius"/>
    </source>
</evidence>
<organism evidence="3 4">
    <name type="scientific">Lactiplantibacillus daoliensis</name>
    <dbReference type="NCBI Taxonomy" id="2559916"/>
    <lineage>
        <taxon>Bacteria</taxon>
        <taxon>Bacillati</taxon>
        <taxon>Bacillota</taxon>
        <taxon>Bacilli</taxon>
        <taxon>Lactobacillales</taxon>
        <taxon>Lactobacillaceae</taxon>
        <taxon>Lactiplantibacillus</taxon>
    </lineage>
</organism>
<dbReference type="RefSeq" id="WP_137607656.1">
    <property type="nucleotide sequence ID" value="NZ_BJDH01000006.1"/>
</dbReference>
<dbReference type="InterPro" id="IPR025273">
    <property type="entry name" value="DUF4064"/>
</dbReference>
<feature type="transmembrane region" description="Helical" evidence="1">
    <location>
        <begin position="25"/>
        <end position="48"/>
    </location>
</feature>
<reference evidence="4" key="1">
    <citation type="journal article" date="2019" name="Int. J. Syst. Evol. Microbiol.">
        <title>The Global Catalogue of Microorganisms (GCM) 10K type strain sequencing project: providing services to taxonomists for standard genome sequencing and annotation.</title>
        <authorList>
            <consortium name="The Broad Institute Genomics Platform"/>
            <consortium name="The Broad Institute Genome Sequencing Center for Infectious Disease"/>
            <person name="Wu L."/>
            <person name="Ma J."/>
        </authorList>
    </citation>
    <scope>NUCLEOTIDE SEQUENCE [LARGE SCALE GENOMIC DNA]</scope>
    <source>
        <strain evidence="4">CCM 8934</strain>
    </source>
</reference>
<dbReference type="EMBL" id="JBHSSB010000031">
    <property type="protein sequence ID" value="MFC6295770.1"/>
    <property type="molecule type" value="Genomic_DNA"/>
</dbReference>
<keyword evidence="4" id="KW-1185">Reference proteome</keyword>
<name>A0ABW1ULD3_9LACO</name>
<keyword evidence="1" id="KW-0472">Membrane</keyword>
<keyword evidence="1" id="KW-0812">Transmembrane</keyword>
<feature type="transmembrane region" description="Helical" evidence="1">
    <location>
        <begin position="60"/>
        <end position="81"/>
    </location>
</feature>
<evidence type="ECO:0000313" key="4">
    <source>
        <dbReference type="Proteomes" id="UP001596227"/>
    </source>
</evidence>
<gene>
    <name evidence="3" type="ORF">ACFQH1_11210</name>
</gene>
<sequence>MSKETLVNETNQKSVPVNRSRTAELVLGIVGGIFGMIAGIIAIAIGGLGSAFGASGSGSIGGLGGACIAVSALAIVLTALINKNHKLMGWLIIACGVLNIVFVSYFGILSGLLIIIAGGLALRK</sequence>
<proteinExistence type="predicted"/>
<comment type="caution">
    <text evidence="3">The sequence shown here is derived from an EMBL/GenBank/DDBJ whole genome shotgun (WGS) entry which is preliminary data.</text>
</comment>
<accession>A0ABW1ULD3</accession>
<evidence type="ECO:0000313" key="3">
    <source>
        <dbReference type="EMBL" id="MFC6295770.1"/>
    </source>
</evidence>
<feature type="domain" description="DUF4064" evidence="2">
    <location>
        <begin position="20"/>
        <end position="101"/>
    </location>
</feature>